<evidence type="ECO:0000256" key="4">
    <source>
        <dbReference type="ARBA" id="ARBA00022803"/>
    </source>
</evidence>
<comment type="subcellular location">
    <subcellularLocation>
        <location evidence="1">Cytoplasm</location>
    </subcellularLocation>
</comment>
<protein>
    <submittedName>
        <fullName evidence="7">Tetratricopeptide (TPR) repeat protein</fullName>
    </submittedName>
</protein>
<name>A0ABS4KL99_9FIRM</name>
<evidence type="ECO:0000256" key="1">
    <source>
        <dbReference type="ARBA" id="ARBA00004496"/>
    </source>
</evidence>
<dbReference type="Gene3D" id="1.25.40.10">
    <property type="entry name" value="Tetratricopeptide repeat domain"/>
    <property type="match status" value="3"/>
</dbReference>
<dbReference type="SMART" id="SM00530">
    <property type="entry name" value="HTH_XRE"/>
    <property type="match status" value="1"/>
</dbReference>
<dbReference type="InterPro" id="IPR051476">
    <property type="entry name" value="Bac_ResReg_Asp_Phosphatase"/>
</dbReference>
<keyword evidence="8" id="KW-1185">Reference proteome</keyword>
<reference evidence="7 8" key="1">
    <citation type="submission" date="2021-03" db="EMBL/GenBank/DDBJ databases">
        <title>Genomic Encyclopedia of Type Strains, Phase IV (KMG-IV): sequencing the most valuable type-strain genomes for metagenomic binning, comparative biology and taxonomic classification.</title>
        <authorList>
            <person name="Goeker M."/>
        </authorList>
    </citation>
    <scope>NUCLEOTIDE SEQUENCE [LARGE SCALE GENOMIC DNA]</scope>
    <source>
        <strain evidence="7 8">DSM 27512</strain>
    </source>
</reference>
<dbReference type="InterPro" id="IPR001387">
    <property type="entry name" value="Cro/C1-type_HTH"/>
</dbReference>
<dbReference type="InterPro" id="IPR010982">
    <property type="entry name" value="Lambda_DNA-bd_dom_sf"/>
</dbReference>
<evidence type="ECO:0000256" key="2">
    <source>
        <dbReference type="ARBA" id="ARBA00022490"/>
    </source>
</evidence>
<sequence length="433" mass="49989">MDILSLGQKVKKLRKEKGMTLKDLAGNRITAAQISHIERDKSYPSQDLLEYFSQKLEVSIDYLLESKEMQAKKIAANLLLKSEILIQTGKSAEAKKELSRVLGLCLDFDISEECAKGNYLYGLMFKEDNQYKKALEMMEKALVLYIKVLSWEGAARCYLELGKIYTLNGFYDPSIHMLHQSETIIRDNKIKNLELEKEIYISIAYAYIKNNQRQESKAYAQKAENLSNKLGDFKSRGMNYYLIANNYFQSLEYDLAKKYFNMALKSFEEEKKLLEKSHTQMMLFEVYNMLGDSDEALGHIQNAYEIKKEYKDEHTVKIIFKYIDVLCKSGNLNMAKDLSKEALSISMALKDIVLECLSIRKYAIILSREGDIEGASTSLSKCVEMFEKLGDKKQLANIYFDKAKLFEGKSKEEEIKYYTKGIDLFKEIGIIEN</sequence>
<comment type="caution">
    <text evidence="7">The sequence shown here is derived from an EMBL/GenBank/DDBJ whole genome shotgun (WGS) entry which is preliminary data.</text>
</comment>
<dbReference type="EMBL" id="JAGGLI010000032">
    <property type="protein sequence ID" value="MBP2028552.1"/>
    <property type="molecule type" value="Genomic_DNA"/>
</dbReference>
<dbReference type="InterPro" id="IPR011990">
    <property type="entry name" value="TPR-like_helical_dom_sf"/>
</dbReference>
<organism evidence="7 8">
    <name type="scientific">Acetoanaerobium pronyense</name>
    <dbReference type="NCBI Taxonomy" id="1482736"/>
    <lineage>
        <taxon>Bacteria</taxon>
        <taxon>Bacillati</taxon>
        <taxon>Bacillota</taxon>
        <taxon>Clostridia</taxon>
        <taxon>Peptostreptococcales</taxon>
        <taxon>Filifactoraceae</taxon>
        <taxon>Acetoanaerobium</taxon>
    </lineage>
</organism>
<dbReference type="Pfam" id="PF13181">
    <property type="entry name" value="TPR_8"/>
    <property type="match status" value="1"/>
</dbReference>
<dbReference type="PROSITE" id="PS50943">
    <property type="entry name" value="HTH_CROC1"/>
    <property type="match status" value="1"/>
</dbReference>
<comment type="similarity">
    <text evidence="5">Belongs to the Rap family.</text>
</comment>
<dbReference type="Proteomes" id="UP001314903">
    <property type="component" value="Unassembled WGS sequence"/>
</dbReference>
<feature type="domain" description="HTH cro/C1-type" evidence="6">
    <location>
        <begin position="10"/>
        <end position="63"/>
    </location>
</feature>
<dbReference type="PANTHER" id="PTHR46630">
    <property type="entry name" value="TETRATRICOPEPTIDE REPEAT PROTEIN 29"/>
    <property type="match status" value="1"/>
</dbReference>
<dbReference type="Pfam" id="PF12844">
    <property type="entry name" value="HTH_19"/>
    <property type="match status" value="1"/>
</dbReference>
<dbReference type="RefSeq" id="WP_209661602.1">
    <property type="nucleotide sequence ID" value="NZ_JAGGLI010000032.1"/>
</dbReference>
<keyword evidence="2" id="KW-0963">Cytoplasm</keyword>
<dbReference type="PANTHER" id="PTHR46630:SF1">
    <property type="entry name" value="TETRATRICOPEPTIDE REPEAT PROTEIN 29"/>
    <property type="match status" value="1"/>
</dbReference>
<proteinExistence type="inferred from homology"/>
<dbReference type="CDD" id="cd00093">
    <property type="entry name" value="HTH_XRE"/>
    <property type="match status" value="1"/>
</dbReference>
<evidence type="ECO:0000256" key="5">
    <source>
        <dbReference type="ARBA" id="ARBA00038253"/>
    </source>
</evidence>
<accession>A0ABS4KL99</accession>
<evidence type="ECO:0000313" key="8">
    <source>
        <dbReference type="Proteomes" id="UP001314903"/>
    </source>
</evidence>
<keyword evidence="3" id="KW-0677">Repeat</keyword>
<evidence type="ECO:0000313" key="7">
    <source>
        <dbReference type="EMBL" id="MBP2028552.1"/>
    </source>
</evidence>
<dbReference type="InterPro" id="IPR019734">
    <property type="entry name" value="TPR_rpt"/>
</dbReference>
<keyword evidence="4" id="KW-0802">TPR repeat</keyword>
<dbReference type="SUPFAM" id="SSF47413">
    <property type="entry name" value="lambda repressor-like DNA-binding domains"/>
    <property type="match status" value="1"/>
</dbReference>
<dbReference type="Gene3D" id="1.10.260.40">
    <property type="entry name" value="lambda repressor-like DNA-binding domains"/>
    <property type="match status" value="1"/>
</dbReference>
<evidence type="ECO:0000259" key="6">
    <source>
        <dbReference type="PROSITE" id="PS50943"/>
    </source>
</evidence>
<gene>
    <name evidence="7" type="ORF">J2Z35_002378</name>
</gene>
<dbReference type="SUPFAM" id="SSF48452">
    <property type="entry name" value="TPR-like"/>
    <property type="match status" value="3"/>
</dbReference>
<evidence type="ECO:0000256" key="3">
    <source>
        <dbReference type="ARBA" id="ARBA00022737"/>
    </source>
</evidence>
<dbReference type="SMART" id="SM00028">
    <property type="entry name" value="TPR"/>
    <property type="match status" value="6"/>
</dbReference>